<dbReference type="AlphaFoldDB" id="A0AAV7W527"/>
<dbReference type="EMBL" id="JANPWB010000002">
    <property type="protein sequence ID" value="KAJ1207957.1"/>
    <property type="molecule type" value="Genomic_DNA"/>
</dbReference>
<dbReference type="Proteomes" id="UP001066276">
    <property type="component" value="Chromosome 1_2"/>
</dbReference>
<evidence type="ECO:0000313" key="3">
    <source>
        <dbReference type="Proteomes" id="UP001066276"/>
    </source>
</evidence>
<feature type="compositionally biased region" description="Basic and acidic residues" evidence="1">
    <location>
        <begin position="55"/>
        <end position="64"/>
    </location>
</feature>
<gene>
    <name evidence="2" type="ORF">NDU88_003347</name>
</gene>
<reference evidence="2" key="1">
    <citation type="journal article" date="2022" name="bioRxiv">
        <title>Sequencing and chromosome-scale assembly of the giantPleurodeles waltlgenome.</title>
        <authorList>
            <person name="Brown T."/>
            <person name="Elewa A."/>
            <person name="Iarovenko S."/>
            <person name="Subramanian E."/>
            <person name="Araus A.J."/>
            <person name="Petzold A."/>
            <person name="Susuki M."/>
            <person name="Suzuki K.-i.T."/>
            <person name="Hayashi T."/>
            <person name="Toyoda A."/>
            <person name="Oliveira C."/>
            <person name="Osipova E."/>
            <person name="Leigh N.D."/>
            <person name="Simon A."/>
            <person name="Yun M.H."/>
        </authorList>
    </citation>
    <scope>NUCLEOTIDE SEQUENCE</scope>
    <source>
        <strain evidence="2">20211129_DDA</strain>
        <tissue evidence="2">Liver</tissue>
    </source>
</reference>
<proteinExistence type="predicted"/>
<sequence>MEWISADRAEARTDRETEEDKKQRQGCARAQTDRQQAPGLAGGPSAPEHAGLHKSLQDRRKGLDTGEVMART</sequence>
<organism evidence="2 3">
    <name type="scientific">Pleurodeles waltl</name>
    <name type="common">Iberian ribbed newt</name>
    <dbReference type="NCBI Taxonomy" id="8319"/>
    <lineage>
        <taxon>Eukaryota</taxon>
        <taxon>Metazoa</taxon>
        <taxon>Chordata</taxon>
        <taxon>Craniata</taxon>
        <taxon>Vertebrata</taxon>
        <taxon>Euteleostomi</taxon>
        <taxon>Amphibia</taxon>
        <taxon>Batrachia</taxon>
        <taxon>Caudata</taxon>
        <taxon>Salamandroidea</taxon>
        <taxon>Salamandridae</taxon>
        <taxon>Pleurodelinae</taxon>
        <taxon>Pleurodeles</taxon>
    </lineage>
</organism>
<feature type="compositionally biased region" description="Basic and acidic residues" evidence="1">
    <location>
        <begin position="1"/>
        <end position="23"/>
    </location>
</feature>
<keyword evidence="3" id="KW-1185">Reference proteome</keyword>
<evidence type="ECO:0000313" key="2">
    <source>
        <dbReference type="EMBL" id="KAJ1207957.1"/>
    </source>
</evidence>
<comment type="caution">
    <text evidence="2">The sequence shown here is derived from an EMBL/GenBank/DDBJ whole genome shotgun (WGS) entry which is preliminary data.</text>
</comment>
<protein>
    <submittedName>
        <fullName evidence="2">Uncharacterized protein</fullName>
    </submittedName>
</protein>
<name>A0AAV7W527_PLEWA</name>
<evidence type="ECO:0000256" key="1">
    <source>
        <dbReference type="SAM" id="MobiDB-lite"/>
    </source>
</evidence>
<feature type="region of interest" description="Disordered" evidence="1">
    <location>
        <begin position="1"/>
        <end position="72"/>
    </location>
</feature>
<accession>A0AAV7W527</accession>